<proteinExistence type="predicted"/>
<dbReference type="AlphaFoldDB" id="A0A8D8ZCN4"/>
<organism evidence="1">
    <name type="scientific">Cacopsylla melanoneura</name>
    <dbReference type="NCBI Taxonomy" id="428564"/>
    <lineage>
        <taxon>Eukaryota</taxon>
        <taxon>Metazoa</taxon>
        <taxon>Ecdysozoa</taxon>
        <taxon>Arthropoda</taxon>
        <taxon>Hexapoda</taxon>
        <taxon>Insecta</taxon>
        <taxon>Pterygota</taxon>
        <taxon>Neoptera</taxon>
        <taxon>Paraneoptera</taxon>
        <taxon>Hemiptera</taxon>
        <taxon>Sternorrhyncha</taxon>
        <taxon>Psylloidea</taxon>
        <taxon>Psyllidae</taxon>
        <taxon>Psyllinae</taxon>
        <taxon>Cacopsylla</taxon>
    </lineage>
</organism>
<reference evidence="1" key="1">
    <citation type="submission" date="2021-05" db="EMBL/GenBank/DDBJ databases">
        <authorList>
            <person name="Alioto T."/>
            <person name="Alioto T."/>
            <person name="Gomez Garrido J."/>
        </authorList>
    </citation>
    <scope>NUCLEOTIDE SEQUENCE</scope>
</reference>
<sequence length="150" mass="18949">MFIHWYFFDHIVWDSNFDWIAYRNLYRIWNMLNHCMGYRFLHCDSVWFRNIHRIGFIHRKLHLDWNSLFHSVRDMFSDRNMDGVRPIYGHFHWVGDMLLYSDGNFLLNRHGIRFWHWHRVRTVHRNFDWFWIVLNNLVRFGHFDSYIIGL</sequence>
<protein>
    <submittedName>
        <fullName evidence="1">Uncharacterized protein</fullName>
    </submittedName>
</protein>
<evidence type="ECO:0000313" key="1">
    <source>
        <dbReference type="EMBL" id="CAG6743736.1"/>
    </source>
</evidence>
<dbReference type="EMBL" id="HBUF01452996">
    <property type="protein sequence ID" value="CAG6743737.1"/>
    <property type="molecule type" value="Transcribed_RNA"/>
</dbReference>
<accession>A0A8D8ZCN4</accession>
<dbReference type="EMBL" id="HBUF01452995">
    <property type="protein sequence ID" value="CAG6743736.1"/>
    <property type="molecule type" value="Transcribed_RNA"/>
</dbReference>
<name>A0A8D8ZCN4_9HEMI</name>